<name>H1YBV9_9SPHI</name>
<keyword evidence="2" id="KW-0805">Transcription regulation</keyword>
<evidence type="ECO:0000259" key="5">
    <source>
        <dbReference type="Pfam" id="PF04542"/>
    </source>
</evidence>
<dbReference type="Pfam" id="PF08281">
    <property type="entry name" value="Sigma70_r4_2"/>
    <property type="match status" value="1"/>
</dbReference>
<reference evidence="7" key="1">
    <citation type="submission" date="2011-09" db="EMBL/GenBank/DDBJ databases">
        <title>The permanent draft genome of Mucilaginibacter paludis DSM 18603.</title>
        <authorList>
            <consortium name="US DOE Joint Genome Institute (JGI-PGF)"/>
            <person name="Lucas S."/>
            <person name="Han J."/>
            <person name="Lapidus A."/>
            <person name="Bruce D."/>
            <person name="Goodwin L."/>
            <person name="Pitluck S."/>
            <person name="Peters L."/>
            <person name="Kyrpides N."/>
            <person name="Mavromatis K."/>
            <person name="Ivanova N."/>
            <person name="Mikhailova N."/>
            <person name="Held B."/>
            <person name="Detter J.C."/>
            <person name="Tapia R."/>
            <person name="Han C."/>
            <person name="Land M."/>
            <person name="Hauser L."/>
            <person name="Markowitz V."/>
            <person name="Cheng J.-F."/>
            <person name="Hugenholtz P."/>
            <person name="Woyke T."/>
            <person name="Wu D."/>
            <person name="Tindall B."/>
            <person name="Brambilla E."/>
            <person name="Klenk H.-P."/>
            <person name="Eisen J.A."/>
        </authorList>
    </citation>
    <scope>NUCLEOTIDE SEQUENCE [LARGE SCALE GENOMIC DNA]</scope>
    <source>
        <strain evidence="7">DSM 18603</strain>
    </source>
</reference>
<evidence type="ECO:0000259" key="6">
    <source>
        <dbReference type="Pfam" id="PF08281"/>
    </source>
</evidence>
<dbReference type="InterPro" id="IPR013324">
    <property type="entry name" value="RNA_pol_sigma_r3/r4-like"/>
</dbReference>
<dbReference type="STRING" id="714943.Mucpa_2929"/>
<dbReference type="InterPro" id="IPR013325">
    <property type="entry name" value="RNA_pol_sigma_r2"/>
</dbReference>
<dbReference type="EMBL" id="CM001403">
    <property type="protein sequence ID" value="EHQ27037.1"/>
    <property type="molecule type" value="Genomic_DNA"/>
</dbReference>
<dbReference type="PANTHER" id="PTHR43133">
    <property type="entry name" value="RNA POLYMERASE ECF-TYPE SIGMA FACTO"/>
    <property type="match status" value="1"/>
</dbReference>
<dbReference type="GO" id="GO:0016987">
    <property type="term" value="F:sigma factor activity"/>
    <property type="evidence" value="ECO:0007669"/>
    <property type="project" value="UniProtKB-KW"/>
</dbReference>
<dbReference type="InterPro" id="IPR039425">
    <property type="entry name" value="RNA_pol_sigma-70-like"/>
</dbReference>
<evidence type="ECO:0000313" key="8">
    <source>
        <dbReference type="Proteomes" id="UP000002774"/>
    </source>
</evidence>
<gene>
    <name evidence="7" type="ORF">Mucpa_2929</name>
</gene>
<dbReference type="eggNOG" id="COG1595">
    <property type="taxonomic scope" value="Bacteria"/>
</dbReference>
<dbReference type="Proteomes" id="UP000002774">
    <property type="component" value="Chromosome"/>
</dbReference>
<dbReference type="RefSeq" id="WP_008507317.1">
    <property type="nucleotide sequence ID" value="NZ_CM001403.1"/>
</dbReference>
<organism evidence="7 8">
    <name type="scientific">Mucilaginibacter paludis DSM 18603</name>
    <dbReference type="NCBI Taxonomy" id="714943"/>
    <lineage>
        <taxon>Bacteria</taxon>
        <taxon>Pseudomonadati</taxon>
        <taxon>Bacteroidota</taxon>
        <taxon>Sphingobacteriia</taxon>
        <taxon>Sphingobacteriales</taxon>
        <taxon>Sphingobacteriaceae</taxon>
        <taxon>Mucilaginibacter</taxon>
    </lineage>
</organism>
<dbReference type="PANTHER" id="PTHR43133:SF46">
    <property type="entry name" value="RNA POLYMERASE SIGMA-70 FACTOR ECF SUBFAMILY"/>
    <property type="match status" value="1"/>
</dbReference>
<dbReference type="Pfam" id="PF04542">
    <property type="entry name" value="Sigma70_r2"/>
    <property type="match status" value="1"/>
</dbReference>
<feature type="domain" description="RNA polymerase sigma factor 70 region 4 type 2" evidence="6">
    <location>
        <begin position="119"/>
        <end position="170"/>
    </location>
</feature>
<dbReference type="GO" id="GO:0003677">
    <property type="term" value="F:DNA binding"/>
    <property type="evidence" value="ECO:0007669"/>
    <property type="project" value="InterPro"/>
</dbReference>
<protein>
    <submittedName>
        <fullName evidence="7">RNA polymerase, sigma-24 subunit, ECF subfamily</fullName>
    </submittedName>
</protein>
<dbReference type="GO" id="GO:0006352">
    <property type="term" value="P:DNA-templated transcription initiation"/>
    <property type="evidence" value="ECO:0007669"/>
    <property type="project" value="InterPro"/>
</dbReference>
<dbReference type="Gene3D" id="1.10.1740.10">
    <property type="match status" value="1"/>
</dbReference>
<dbReference type="OrthoDB" id="9784272at2"/>
<dbReference type="SUPFAM" id="SSF88946">
    <property type="entry name" value="Sigma2 domain of RNA polymerase sigma factors"/>
    <property type="match status" value="1"/>
</dbReference>
<comment type="similarity">
    <text evidence="1">Belongs to the sigma-70 factor family. ECF subfamily.</text>
</comment>
<accession>H1YBV9</accession>
<evidence type="ECO:0000313" key="7">
    <source>
        <dbReference type="EMBL" id="EHQ27037.1"/>
    </source>
</evidence>
<evidence type="ECO:0000256" key="4">
    <source>
        <dbReference type="ARBA" id="ARBA00023163"/>
    </source>
</evidence>
<dbReference type="CDD" id="cd06171">
    <property type="entry name" value="Sigma70_r4"/>
    <property type="match status" value="1"/>
</dbReference>
<feature type="domain" description="RNA polymerase sigma-70 region 2" evidence="5">
    <location>
        <begin position="37"/>
        <end position="88"/>
    </location>
</feature>
<keyword evidence="3" id="KW-0731">Sigma factor</keyword>
<keyword evidence="8" id="KW-1185">Reference proteome</keyword>
<keyword evidence="4" id="KW-0804">Transcription</keyword>
<evidence type="ECO:0000256" key="1">
    <source>
        <dbReference type="ARBA" id="ARBA00010641"/>
    </source>
</evidence>
<dbReference type="SUPFAM" id="SSF88659">
    <property type="entry name" value="Sigma3 and sigma4 domains of RNA polymerase sigma factors"/>
    <property type="match status" value="1"/>
</dbReference>
<dbReference type="InterPro" id="IPR036388">
    <property type="entry name" value="WH-like_DNA-bd_sf"/>
</dbReference>
<sequence length="179" mass="20964">MMTDNLRESLMRGDSDAFKEVYSACLELMRSKNFIHFDNGQDGGDMMQDILLDLWQKKHFMSIDDLSAYLFRALTNRSTDSHRRRKRTAKVLAQYTMNSIGTAYLPFSDPAEKTWIRTEIMTAIWSLPERQRQAFVLSKMESVNRRRTAALLRVSESTVHTHLHTALEKLRKRLQHLRA</sequence>
<proteinExistence type="inferred from homology"/>
<evidence type="ECO:0000256" key="3">
    <source>
        <dbReference type="ARBA" id="ARBA00023082"/>
    </source>
</evidence>
<dbReference type="InterPro" id="IPR013249">
    <property type="entry name" value="RNA_pol_sigma70_r4_t2"/>
</dbReference>
<dbReference type="NCBIfam" id="TIGR02937">
    <property type="entry name" value="sigma70-ECF"/>
    <property type="match status" value="1"/>
</dbReference>
<dbReference type="HOGENOM" id="CLU_047691_4_1_10"/>
<dbReference type="AlphaFoldDB" id="H1YBV9"/>
<evidence type="ECO:0000256" key="2">
    <source>
        <dbReference type="ARBA" id="ARBA00023015"/>
    </source>
</evidence>
<dbReference type="InterPro" id="IPR014284">
    <property type="entry name" value="RNA_pol_sigma-70_dom"/>
</dbReference>
<dbReference type="Gene3D" id="1.10.10.10">
    <property type="entry name" value="Winged helix-like DNA-binding domain superfamily/Winged helix DNA-binding domain"/>
    <property type="match status" value="1"/>
</dbReference>
<dbReference type="InterPro" id="IPR007627">
    <property type="entry name" value="RNA_pol_sigma70_r2"/>
</dbReference>